<organism evidence="2 3">
    <name type="scientific">Litchfieldia salsa</name>
    <dbReference type="NCBI Taxonomy" id="930152"/>
    <lineage>
        <taxon>Bacteria</taxon>
        <taxon>Bacillati</taxon>
        <taxon>Bacillota</taxon>
        <taxon>Bacilli</taxon>
        <taxon>Bacillales</taxon>
        <taxon>Bacillaceae</taxon>
        <taxon>Litchfieldia</taxon>
    </lineage>
</organism>
<feature type="region of interest" description="Disordered" evidence="1">
    <location>
        <begin position="1"/>
        <end position="67"/>
    </location>
</feature>
<dbReference type="Proteomes" id="UP000199159">
    <property type="component" value="Unassembled WGS sequence"/>
</dbReference>
<dbReference type="Pfam" id="PF01391">
    <property type="entry name" value="Collagen"/>
    <property type="match status" value="1"/>
</dbReference>
<dbReference type="RefSeq" id="WP_090859380.1">
    <property type="nucleotide sequence ID" value="NZ_FNJU01000019.1"/>
</dbReference>
<evidence type="ECO:0000256" key="1">
    <source>
        <dbReference type="SAM" id="MobiDB-lite"/>
    </source>
</evidence>
<evidence type="ECO:0000313" key="2">
    <source>
        <dbReference type="EMBL" id="SDP95613.1"/>
    </source>
</evidence>
<feature type="compositionally biased region" description="Pro residues" evidence="1">
    <location>
        <begin position="56"/>
        <end position="67"/>
    </location>
</feature>
<proteinExistence type="predicted"/>
<accession>A0A1H0WY19</accession>
<evidence type="ECO:0000313" key="3">
    <source>
        <dbReference type="Proteomes" id="UP000199159"/>
    </source>
</evidence>
<name>A0A1H0WY19_9BACI</name>
<feature type="non-terminal residue" evidence="2">
    <location>
        <position position="1"/>
    </location>
</feature>
<dbReference type="OrthoDB" id="2860440at2"/>
<protein>
    <submittedName>
        <fullName evidence="2">Collagen triple helix repeat-containing protein</fullName>
    </submittedName>
</protein>
<dbReference type="STRING" id="930152.SAMN05216565_1191"/>
<keyword evidence="3" id="KW-1185">Reference proteome</keyword>
<dbReference type="InterPro" id="IPR008160">
    <property type="entry name" value="Collagen"/>
</dbReference>
<reference evidence="3" key="1">
    <citation type="submission" date="2016-10" db="EMBL/GenBank/DDBJ databases">
        <authorList>
            <person name="Varghese N."/>
            <person name="Submissions S."/>
        </authorList>
    </citation>
    <scope>NUCLEOTIDE SEQUENCE [LARGE SCALE GENOMIC DNA]</scope>
    <source>
        <strain evidence="3">IBRC-M10078</strain>
    </source>
</reference>
<keyword evidence="2" id="KW-0176">Collagen</keyword>
<dbReference type="EMBL" id="FNJU01000019">
    <property type="protein sequence ID" value="SDP95613.1"/>
    <property type="molecule type" value="Genomic_DNA"/>
</dbReference>
<sequence>GPKGKEGPPGPAGPKGKEGPPGPAGPKGKEGPPGPAGPKGKEGPPGPAGPKGEEGPPGPAGPPGPPGPGKDLCCRFIVKHSTQLVPPAIKNSTIVNKEITACIEKVCDEVVIITGIIKKIISYTALIDEEDEQEFVIYDDIPFHCIIDRDDIKSHDKYEICDLQILCEVYSKEAAFRESYGSEKKVLAFRLDEKEVVKICIKKVV</sequence>
<gene>
    <name evidence="2" type="ORF">SAMN05216565_1191</name>
</gene>
<dbReference type="AlphaFoldDB" id="A0A1H0WY19"/>